<sequence>MKIMKNDLILERTVQLETWVISATILKAEKRPEYDLVLKCVRDGFCTEEQVAQHLLFDDRARLGIAQRMLSSALDLKLVYKKSGKFSLTDEGHEAIQRKRVFVPEEGVWKITFTNDPLLPFPIIAFEKHREPEAREEAMHRNKDVTDKRVANLKKIPSWIKKRVQNEIGQPCMGGELINIDEIKSKGEHVANTLNLSVKWNVTKSSLMLHQDNKEVGQFKAPERDIETVWYELLSGSRRIDSWRSDTSEFEEYFENIPSTSKSTMRISLEFPRPSLEGLQRFNTVTAKGVRLRPKTEECAQQWSEWLLLSYVDNYATTEKFETWLQKAKKPFHDFDINLPSRDELAKSVTTEQKSRSKSDWHIVAASDWGL</sequence>
<evidence type="ECO:0000313" key="1">
    <source>
        <dbReference type="EMBL" id="PTP36326.1"/>
    </source>
</evidence>
<name>A0A2T5EX05_VIBSP</name>
<dbReference type="RefSeq" id="WP_108187623.1">
    <property type="nucleotide sequence ID" value="NZ_JAKMZH010000016.1"/>
</dbReference>
<dbReference type="AlphaFoldDB" id="A0A2T5EX05"/>
<comment type="caution">
    <text evidence="1">The sequence shown here is derived from an EMBL/GenBank/DDBJ whole genome shotgun (WGS) entry which is preliminary data.</text>
</comment>
<organism evidence="1 2">
    <name type="scientific">Vibrio splendidus</name>
    <dbReference type="NCBI Taxonomy" id="29497"/>
    <lineage>
        <taxon>Bacteria</taxon>
        <taxon>Pseudomonadati</taxon>
        <taxon>Pseudomonadota</taxon>
        <taxon>Gammaproteobacteria</taxon>
        <taxon>Vibrionales</taxon>
        <taxon>Vibrionaceae</taxon>
        <taxon>Vibrio</taxon>
    </lineage>
</organism>
<dbReference type="Proteomes" id="UP000244197">
    <property type="component" value="Unassembled WGS sequence"/>
</dbReference>
<reference evidence="1 2" key="1">
    <citation type="submission" date="2017-11" db="EMBL/GenBank/DDBJ databases">
        <title>Population delineation of vibrios coincides with oyster pathogenicity.</title>
        <authorList>
            <person name="Bruto M."/>
            <person name="Labreuche Y."/>
            <person name="James A."/>
            <person name="Piel D."/>
            <person name="Chenivesse S."/>
            <person name="Petton B."/>
            <person name="Polz M.F."/>
            <person name="Le Roux F."/>
        </authorList>
    </citation>
    <scope>NUCLEOTIDE SEQUENCE [LARGE SCALE GENOMIC DNA]</scope>
    <source>
        <strain evidence="1 2">FF_144</strain>
    </source>
</reference>
<dbReference type="EMBL" id="PIFK01000015">
    <property type="protein sequence ID" value="PTP36326.1"/>
    <property type="molecule type" value="Genomic_DNA"/>
</dbReference>
<evidence type="ECO:0000313" key="2">
    <source>
        <dbReference type="Proteomes" id="UP000244197"/>
    </source>
</evidence>
<gene>
    <name evidence="1" type="ORF">CWO07_09260</name>
</gene>
<proteinExistence type="predicted"/>
<accession>A0A2T5EX05</accession>
<protein>
    <submittedName>
        <fullName evidence="1">Uncharacterized protein</fullName>
    </submittedName>
</protein>